<evidence type="ECO:0000259" key="2">
    <source>
        <dbReference type="Pfam" id="PF01172"/>
    </source>
</evidence>
<dbReference type="OrthoDB" id="84504at2157"/>
<dbReference type="SUPFAM" id="SSF54980">
    <property type="entry name" value="EF-G C-terminal domain-like"/>
    <property type="match status" value="1"/>
</dbReference>
<keyword evidence="6" id="KW-1185">Reference proteome</keyword>
<dbReference type="InterPro" id="IPR046928">
    <property type="entry name" value="SDO1/SBDS_C"/>
</dbReference>
<dbReference type="GeneID" id="9499391"/>
<dbReference type="EMBL" id="CP001742">
    <property type="protein sequence ID" value="ADL19545.1"/>
    <property type="molecule type" value="Genomic_DNA"/>
</dbReference>
<dbReference type="InterPro" id="IPR019783">
    <property type="entry name" value="SDO1/SBDS_N"/>
</dbReference>
<dbReference type="Gene3D" id="1.10.10.900">
    <property type="entry name" value="SBDS protein C-terminal domain, subdomain 1"/>
    <property type="match status" value="1"/>
</dbReference>
<organism evidence="5 6">
    <name type="scientific">Acidilobus saccharovorans (strain DSM 16705 / JCM 18335 / VKM B-2471 / 345-15)</name>
    <dbReference type="NCBI Taxonomy" id="666510"/>
    <lineage>
        <taxon>Archaea</taxon>
        <taxon>Thermoproteota</taxon>
        <taxon>Thermoprotei</taxon>
        <taxon>Acidilobales</taxon>
        <taxon>Acidilobaceae</taxon>
        <taxon>Acidilobus</taxon>
    </lineage>
</organism>
<dbReference type="PANTHER" id="PTHR10927:SF4">
    <property type="entry name" value="RIBOSOME MATURATION PROTEIN SDO1 HOMOLOG"/>
    <property type="match status" value="1"/>
</dbReference>
<dbReference type="Proteomes" id="UP000000346">
    <property type="component" value="Chromosome"/>
</dbReference>
<dbReference type="eggNOG" id="arCOG04187">
    <property type="taxonomic scope" value="Archaea"/>
</dbReference>
<feature type="domain" description="Ribosome maturation protein SDO1/SBDS central" evidence="3">
    <location>
        <begin position="101"/>
        <end position="162"/>
    </location>
</feature>
<protein>
    <recommendedName>
        <fullName evidence="7">Ribosome assembly factor SBDS</fullName>
    </recommendedName>
</protein>
<dbReference type="SUPFAM" id="SSF89895">
    <property type="entry name" value="FYSH domain"/>
    <property type="match status" value="1"/>
</dbReference>
<gene>
    <name evidence="5" type="ordered locus">ASAC_1140</name>
</gene>
<evidence type="ECO:0008006" key="7">
    <source>
        <dbReference type="Google" id="ProtNLM"/>
    </source>
</evidence>
<dbReference type="STRING" id="666510.ASAC_1140"/>
<evidence type="ECO:0000313" key="6">
    <source>
        <dbReference type="Proteomes" id="UP000000346"/>
    </source>
</evidence>
<reference evidence="5 6" key="1">
    <citation type="journal article" date="2010" name="Appl. Environ. Microbiol.">
        <title>The genome sequence of the crenarchaeon Acidilobus saccharovorans supports a new order, Acidilobales, and suggests an important ecological role in terrestrial acidic hot springs.</title>
        <authorList>
            <person name="Mardanov A.V."/>
            <person name="Svetlitchnyi V.A."/>
            <person name="Beletsky A.V."/>
            <person name="Prokofeva M.I."/>
            <person name="Bonch-Osmolovskaya E.A."/>
            <person name="Ravin N.V."/>
            <person name="Skryabin K.G."/>
        </authorList>
    </citation>
    <scope>NUCLEOTIDE SEQUENCE [LARGE SCALE GENOMIC DNA]</scope>
    <source>
        <strain evidence="6">DSM 16705 / JCM 18335 / VKM B-2471 / 345-15</strain>
    </source>
</reference>
<dbReference type="InterPro" id="IPR039100">
    <property type="entry name" value="Sdo1/SBDS-like"/>
</dbReference>
<dbReference type="HOGENOM" id="CLU_043216_2_0_2"/>
<dbReference type="Pfam" id="PF20268">
    <property type="entry name" value="SBDS_C"/>
    <property type="match status" value="1"/>
</dbReference>
<dbReference type="InterPro" id="IPR018978">
    <property type="entry name" value="SDO1/SBDS_central"/>
</dbReference>
<dbReference type="GO" id="GO:0042256">
    <property type="term" value="P:cytosolic ribosome assembly"/>
    <property type="evidence" value="ECO:0007669"/>
    <property type="project" value="InterPro"/>
</dbReference>
<dbReference type="KEGG" id="asc:ASAC_1140"/>
<sequence length="234" mass="26456">MPKKQDYVIAWIDIKGQHFEILVKPDEAFKFKEGEKVSISDVLWSDTVYKDVRKGLKASPEAIKKAFGTDDINSIAERILKEGQIQITEEERRKIIEMKRRQIITYIARNAVDPKSGSPIPEQRIENLFEELRIGVDPFRPVEQQALEAIKKMATVIPIKIARALVEVTIPPEFAGRAIGEVKRLGDVKKTTWLDDGSLKVELEIPAGMQLEVIDKIQGLTRGQAQINVKVSSQ</sequence>
<proteinExistence type="inferred from homology"/>
<evidence type="ECO:0000313" key="5">
    <source>
        <dbReference type="EMBL" id="ADL19545.1"/>
    </source>
</evidence>
<dbReference type="SUPFAM" id="SSF109728">
    <property type="entry name" value="Hypothetical protein AF0491, middle domain"/>
    <property type="match status" value="1"/>
</dbReference>
<dbReference type="RefSeq" id="WP_013267057.1">
    <property type="nucleotide sequence ID" value="NC_014374.1"/>
</dbReference>
<dbReference type="InParanoid" id="D9Q2K7"/>
<comment type="similarity">
    <text evidence="1">Belongs to the SDO1/SBDS family.</text>
</comment>
<dbReference type="FunCoup" id="D9Q2K7">
    <property type="interactions" value="150"/>
</dbReference>
<evidence type="ECO:0000259" key="4">
    <source>
        <dbReference type="Pfam" id="PF20268"/>
    </source>
</evidence>
<dbReference type="AlphaFoldDB" id="D9Q2K7"/>
<accession>D9Q2K7</accession>
<dbReference type="Gene3D" id="3.30.1250.10">
    <property type="entry name" value="Ribosome maturation protein SBDS, N-terminal domain"/>
    <property type="match status" value="1"/>
</dbReference>
<dbReference type="InterPro" id="IPR035647">
    <property type="entry name" value="EFG_III/V"/>
</dbReference>
<feature type="domain" description="Ribosome maturation protein SDO1/SBDS C-terminal" evidence="4">
    <location>
        <begin position="165"/>
        <end position="229"/>
    </location>
</feature>
<dbReference type="Gene3D" id="3.30.70.240">
    <property type="match status" value="1"/>
</dbReference>
<dbReference type="InterPro" id="IPR036786">
    <property type="entry name" value="Ribosome_mat_SBDS_N_sf"/>
</dbReference>
<dbReference type="InterPro" id="IPR002140">
    <property type="entry name" value="Sdo1/SBDS"/>
</dbReference>
<dbReference type="InterPro" id="IPR037188">
    <property type="entry name" value="Sdo1/SBDS_central_sf"/>
</dbReference>
<dbReference type="Pfam" id="PF09377">
    <property type="entry name" value="SBDS_domain_II"/>
    <property type="match status" value="1"/>
</dbReference>
<name>D9Q2K7_ACIS3</name>
<feature type="domain" description="Ribosome maturation protein SDO1/SBDS N-terminal" evidence="2">
    <location>
        <begin position="8"/>
        <end position="93"/>
    </location>
</feature>
<evidence type="ECO:0000259" key="3">
    <source>
        <dbReference type="Pfam" id="PF09377"/>
    </source>
</evidence>
<dbReference type="NCBIfam" id="TIGR00291">
    <property type="entry name" value="RNA_SBDS"/>
    <property type="match status" value="1"/>
</dbReference>
<dbReference type="PANTHER" id="PTHR10927">
    <property type="entry name" value="RIBOSOME MATURATION PROTEIN SBDS"/>
    <property type="match status" value="1"/>
</dbReference>
<evidence type="ECO:0000256" key="1">
    <source>
        <dbReference type="ARBA" id="ARBA00007433"/>
    </source>
</evidence>
<dbReference type="Pfam" id="PF01172">
    <property type="entry name" value="SBDS_N"/>
    <property type="match status" value="1"/>
</dbReference>